<organism evidence="5 6">
    <name type="scientific">Ciona savignyi</name>
    <name type="common">Pacific transparent sea squirt</name>
    <dbReference type="NCBI Taxonomy" id="51511"/>
    <lineage>
        <taxon>Eukaryota</taxon>
        <taxon>Metazoa</taxon>
        <taxon>Chordata</taxon>
        <taxon>Tunicata</taxon>
        <taxon>Ascidiacea</taxon>
        <taxon>Phlebobranchia</taxon>
        <taxon>Cionidae</taxon>
        <taxon>Ciona</taxon>
    </lineage>
</organism>
<dbReference type="Pfam" id="PF00020">
    <property type="entry name" value="TNFR_c6"/>
    <property type="match status" value="1"/>
</dbReference>
<keyword evidence="2" id="KW-1133">Transmembrane helix</keyword>
<keyword evidence="2" id="KW-0812">Transmembrane</keyword>
<feature type="domain" description="TNFR-Cys" evidence="4">
    <location>
        <begin position="77"/>
        <end position="118"/>
    </location>
</feature>
<dbReference type="InParanoid" id="H2YU73"/>
<name>H2YU73_CIOSA</name>
<feature type="chain" id="PRO_5003578040" description="TNFR-Cys domain-containing protein" evidence="3">
    <location>
        <begin position="25"/>
        <end position="304"/>
    </location>
</feature>
<evidence type="ECO:0000256" key="1">
    <source>
        <dbReference type="PROSITE-ProRule" id="PRU00206"/>
    </source>
</evidence>
<dbReference type="PANTHER" id="PTHR46605:SF2">
    <property type="entry name" value="TNFR-CYS DOMAIN-CONTAINING PROTEIN"/>
    <property type="match status" value="1"/>
</dbReference>
<dbReference type="GO" id="GO:0005035">
    <property type="term" value="F:death receptor activity"/>
    <property type="evidence" value="ECO:0007669"/>
    <property type="project" value="TreeGrafter"/>
</dbReference>
<dbReference type="AlphaFoldDB" id="H2YU73"/>
<dbReference type="GO" id="GO:0015026">
    <property type="term" value="F:coreceptor activity"/>
    <property type="evidence" value="ECO:0007669"/>
    <property type="project" value="TreeGrafter"/>
</dbReference>
<dbReference type="InterPro" id="IPR052302">
    <property type="entry name" value="Neurotrophin_rcpt-DD"/>
</dbReference>
<reference evidence="5" key="2">
    <citation type="submission" date="2025-08" db="UniProtKB">
        <authorList>
            <consortium name="Ensembl"/>
        </authorList>
    </citation>
    <scope>IDENTIFICATION</scope>
</reference>
<dbReference type="PROSITE" id="PS50050">
    <property type="entry name" value="TNFR_NGFR_2"/>
    <property type="match status" value="1"/>
</dbReference>
<keyword evidence="3" id="KW-0732">Signal</keyword>
<dbReference type="GO" id="GO:0048406">
    <property type="term" value="F:nerve growth factor binding"/>
    <property type="evidence" value="ECO:0007669"/>
    <property type="project" value="TreeGrafter"/>
</dbReference>
<dbReference type="GO" id="GO:0007266">
    <property type="term" value="P:Rho protein signal transduction"/>
    <property type="evidence" value="ECO:0007669"/>
    <property type="project" value="TreeGrafter"/>
</dbReference>
<reference evidence="5" key="3">
    <citation type="submission" date="2025-09" db="UniProtKB">
        <authorList>
            <consortium name="Ensembl"/>
        </authorList>
    </citation>
    <scope>IDENTIFICATION</scope>
</reference>
<proteinExistence type="predicted"/>
<reference evidence="6" key="1">
    <citation type="submission" date="2003-08" db="EMBL/GenBank/DDBJ databases">
        <authorList>
            <person name="Birren B."/>
            <person name="Nusbaum C."/>
            <person name="Abebe A."/>
            <person name="Abouelleil A."/>
            <person name="Adekoya E."/>
            <person name="Ait-zahra M."/>
            <person name="Allen N."/>
            <person name="Allen T."/>
            <person name="An P."/>
            <person name="Anderson M."/>
            <person name="Anderson S."/>
            <person name="Arachchi H."/>
            <person name="Armbruster J."/>
            <person name="Bachantsang P."/>
            <person name="Baldwin J."/>
            <person name="Barry A."/>
            <person name="Bayul T."/>
            <person name="Blitshsteyn B."/>
            <person name="Bloom T."/>
            <person name="Blye J."/>
            <person name="Boguslavskiy L."/>
            <person name="Borowsky M."/>
            <person name="Boukhgalter B."/>
            <person name="Brunache A."/>
            <person name="Butler J."/>
            <person name="Calixte N."/>
            <person name="Calvo S."/>
            <person name="Camarata J."/>
            <person name="Campo K."/>
            <person name="Chang J."/>
            <person name="Cheshatsang Y."/>
            <person name="Citroen M."/>
            <person name="Collymore A."/>
            <person name="Considine T."/>
            <person name="Cook A."/>
            <person name="Cooke P."/>
            <person name="Corum B."/>
            <person name="Cuomo C."/>
            <person name="David R."/>
            <person name="Dawoe T."/>
            <person name="Degray S."/>
            <person name="Dodge S."/>
            <person name="Dooley K."/>
            <person name="Dorje P."/>
            <person name="Dorjee K."/>
            <person name="Dorris L."/>
            <person name="Duffey N."/>
            <person name="Dupes A."/>
            <person name="Elkins T."/>
            <person name="Engels R."/>
            <person name="Erickson J."/>
            <person name="Farina A."/>
            <person name="Faro S."/>
            <person name="Ferreira P."/>
            <person name="Fischer H."/>
            <person name="Fitzgerald M."/>
            <person name="Foley K."/>
            <person name="Gage D."/>
            <person name="Galagan J."/>
            <person name="Gearin G."/>
            <person name="Gnerre S."/>
            <person name="Gnirke A."/>
            <person name="Goyette A."/>
            <person name="Graham J."/>
            <person name="Grandbois E."/>
            <person name="Gyaltsen K."/>
            <person name="Hafez N."/>
            <person name="Hagopian D."/>
            <person name="Hagos B."/>
            <person name="Hall J."/>
            <person name="Hatcher B."/>
            <person name="Heller A."/>
            <person name="Higgins H."/>
            <person name="Honan T."/>
            <person name="Horn A."/>
            <person name="Houde N."/>
            <person name="Hughes L."/>
            <person name="Hulme W."/>
            <person name="Husby E."/>
            <person name="Iliev I."/>
            <person name="Jaffe D."/>
            <person name="Jones C."/>
            <person name="Kamal M."/>
            <person name="Kamat A."/>
            <person name="Kamvysselis M."/>
            <person name="Karlsson E."/>
            <person name="Kells C."/>
            <person name="Kieu A."/>
            <person name="Kisner P."/>
            <person name="Kodira C."/>
            <person name="Kulbokas E."/>
            <person name="Labutti K."/>
            <person name="Lama D."/>
            <person name="Landers T."/>
            <person name="Leger J."/>
            <person name="Levine S."/>
            <person name="Lewis D."/>
            <person name="Lewis T."/>
            <person name="Lindblad-toh K."/>
            <person name="Liu X."/>
            <person name="Lokyitsang T."/>
            <person name="Lokyitsang Y."/>
            <person name="Lucien O."/>
            <person name="Lui A."/>
            <person name="Ma L.J."/>
            <person name="Mabbitt R."/>
            <person name="Macdonald J."/>
            <person name="Maclean C."/>
            <person name="Major J."/>
            <person name="Manning J."/>
            <person name="Marabella R."/>
            <person name="Maru K."/>
            <person name="Matthews C."/>
            <person name="Mauceli E."/>
            <person name="Mccarthy M."/>
            <person name="Mcdonough S."/>
            <person name="Mcghee T."/>
            <person name="Meldrim J."/>
            <person name="Meneus L."/>
            <person name="Mesirov J."/>
            <person name="Mihalev A."/>
            <person name="Mihova T."/>
            <person name="Mikkelsen T."/>
            <person name="Mlenga V."/>
            <person name="Moru K."/>
            <person name="Mozes J."/>
            <person name="Mulrain L."/>
            <person name="Munson G."/>
            <person name="Naylor J."/>
            <person name="Newes C."/>
            <person name="Nguyen C."/>
            <person name="Nguyen N."/>
            <person name="Nguyen T."/>
            <person name="Nicol R."/>
            <person name="Nielsen C."/>
            <person name="Nizzari M."/>
            <person name="Norbu C."/>
            <person name="Norbu N."/>
            <person name="O'donnell P."/>
            <person name="Okoawo O."/>
            <person name="O'leary S."/>
            <person name="Omotosho B."/>
            <person name="O'neill K."/>
            <person name="Osman S."/>
            <person name="Parker S."/>
            <person name="Perrin D."/>
            <person name="Phunkhang P."/>
            <person name="Piqani B."/>
            <person name="Purcell S."/>
            <person name="Rachupka T."/>
            <person name="Ramasamy U."/>
            <person name="Rameau R."/>
            <person name="Ray V."/>
            <person name="Raymond C."/>
            <person name="Retta R."/>
            <person name="Richardson S."/>
            <person name="Rise C."/>
            <person name="Rodriguez J."/>
            <person name="Rogers J."/>
            <person name="Rogov P."/>
            <person name="Rutman M."/>
            <person name="Schupbach R."/>
            <person name="Seaman C."/>
            <person name="Settipalli S."/>
            <person name="Sharpe T."/>
            <person name="Sheridan J."/>
            <person name="Sherpa N."/>
            <person name="Shi J."/>
            <person name="Smirnov S."/>
            <person name="Smith C."/>
            <person name="Sougnez C."/>
            <person name="Spencer B."/>
            <person name="Stalker J."/>
            <person name="Stange-thomann N."/>
            <person name="Stavropoulos S."/>
            <person name="Stetson K."/>
            <person name="Stone C."/>
            <person name="Stone S."/>
            <person name="Stubbs M."/>
            <person name="Talamas J."/>
            <person name="Tchuinga P."/>
            <person name="Tenzing P."/>
            <person name="Tesfaye S."/>
            <person name="Theodore J."/>
            <person name="Thoulutsang Y."/>
            <person name="Topham K."/>
            <person name="Towey S."/>
            <person name="Tsamla T."/>
            <person name="Tsomo N."/>
            <person name="Vallee D."/>
            <person name="Vassiliev H."/>
            <person name="Venkataraman V."/>
            <person name="Vinson J."/>
            <person name="Vo A."/>
            <person name="Wade C."/>
            <person name="Wang S."/>
            <person name="Wangchuk T."/>
            <person name="Wangdi T."/>
            <person name="Whittaker C."/>
            <person name="Wilkinson J."/>
            <person name="Wu Y."/>
            <person name="Wyman D."/>
            <person name="Yadav S."/>
            <person name="Yang S."/>
            <person name="Yang X."/>
            <person name="Yeager S."/>
            <person name="Yee E."/>
            <person name="Young G."/>
            <person name="Zainoun J."/>
            <person name="Zembeck L."/>
            <person name="Zimmer A."/>
            <person name="Zody M."/>
            <person name="Lander E."/>
        </authorList>
    </citation>
    <scope>NUCLEOTIDE SEQUENCE [LARGE SCALE GENOMIC DNA]</scope>
</reference>
<keyword evidence="6" id="KW-1185">Reference proteome</keyword>
<dbReference type="PROSITE" id="PS00652">
    <property type="entry name" value="TNFR_NGFR_1"/>
    <property type="match status" value="1"/>
</dbReference>
<accession>H2YU73</accession>
<evidence type="ECO:0000256" key="2">
    <source>
        <dbReference type="SAM" id="Phobius"/>
    </source>
</evidence>
<protein>
    <recommendedName>
        <fullName evidence="4">TNFR-Cys domain-containing protein</fullName>
    </recommendedName>
</protein>
<feature type="signal peptide" evidence="3">
    <location>
        <begin position="1"/>
        <end position="24"/>
    </location>
</feature>
<dbReference type="Proteomes" id="UP000007875">
    <property type="component" value="Unassembled WGS sequence"/>
</dbReference>
<evidence type="ECO:0000313" key="6">
    <source>
        <dbReference type="Proteomes" id="UP000007875"/>
    </source>
</evidence>
<comment type="caution">
    <text evidence="1">Lacks conserved residue(s) required for the propagation of feature annotation.</text>
</comment>
<dbReference type="GO" id="GO:0009986">
    <property type="term" value="C:cell surface"/>
    <property type="evidence" value="ECO:0007669"/>
    <property type="project" value="TreeGrafter"/>
</dbReference>
<dbReference type="OMA" id="PEHERIN"/>
<feature type="repeat" description="TNFR-Cys" evidence="1">
    <location>
        <begin position="77"/>
        <end position="118"/>
    </location>
</feature>
<dbReference type="STRING" id="51511.ENSCSAVP00000008883"/>
<dbReference type="Gene3D" id="2.10.50.10">
    <property type="entry name" value="Tumor Necrosis Factor Receptor, subunit A, domain 2"/>
    <property type="match status" value="2"/>
</dbReference>
<feature type="transmembrane region" description="Helical" evidence="2">
    <location>
        <begin position="257"/>
        <end position="277"/>
    </location>
</feature>
<dbReference type="PANTHER" id="PTHR46605">
    <property type="entry name" value="TUMOR NECROSIS FACTOR RECEPTOR"/>
    <property type="match status" value="1"/>
</dbReference>
<evidence type="ECO:0000313" key="5">
    <source>
        <dbReference type="Ensembl" id="ENSCSAVP00000008883.1"/>
    </source>
</evidence>
<dbReference type="eggNOG" id="ENOG502SDV9">
    <property type="taxonomic scope" value="Eukaryota"/>
</dbReference>
<dbReference type="Ensembl" id="ENSCSAVT00000008997.1">
    <property type="protein sequence ID" value="ENSCSAVP00000008883.1"/>
    <property type="gene ID" value="ENSCSAVG00000005265.1"/>
</dbReference>
<keyword evidence="2" id="KW-0472">Membrane</keyword>
<dbReference type="SMART" id="SM00208">
    <property type="entry name" value="TNFR"/>
    <property type="match status" value="2"/>
</dbReference>
<evidence type="ECO:0000259" key="4">
    <source>
        <dbReference type="PROSITE" id="PS50050"/>
    </source>
</evidence>
<dbReference type="SUPFAM" id="SSF57586">
    <property type="entry name" value="TNF receptor-like"/>
    <property type="match status" value="1"/>
</dbReference>
<dbReference type="GO" id="GO:0005886">
    <property type="term" value="C:plasma membrane"/>
    <property type="evidence" value="ECO:0007669"/>
    <property type="project" value="TreeGrafter"/>
</dbReference>
<sequence length="304" mass="33967">MMGRNLRLLCVNVIIIVIAASAESKHRRRKRPICIDIDEYYNTTLKRCVSCTVCPPGSGVINYCKWVSDYSDTVCEACVPEMTYSTERSSPSSPCYPCTSCGGRKVKHKCTIYSDTVCGDCPQGEYWDRVDYKCKPCSHCSATAWPFFESDCIRANMPASRRCRQPYVSTVQKPKLRSVVGRNGSGTLYTSETENVIAEYSVVQLSDSEHLTSGNDVTSSDVTSDDEDVLMQWLKSVTPGNPTVKPINKENTIDMKFLAVTVPALFILILVLTCLLYRNTVTSHNADYKKFPAQKVTCFVKQSI</sequence>
<evidence type="ECO:0000256" key="3">
    <source>
        <dbReference type="SAM" id="SignalP"/>
    </source>
</evidence>
<dbReference type="HOGENOM" id="CLU_915142_0_0_1"/>
<dbReference type="InterPro" id="IPR001368">
    <property type="entry name" value="TNFR/NGFR_Cys_rich_reg"/>
</dbReference>
<dbReference type="GeneTree" id="ENSGT00670000098748"/>